<dbReference type="STRING" id="1304275.C41B8_01295"/>
<dbReference type="OrthoDB" id="92254at2"/>
<dbReference type="GO" id="GO:0004553">
    <property type="term" value="F:hydrolase activity, hydrolyzing O-glycosyl compounds"/>
    <property type="evidence" value="ECO:0007669"/>
    <property type="project" value="InterPro"/>
</dbReference>
<dbReference type="eggNOG" id="COG0741">
    <property type="taxonomic scope" value="Bacteria"/>
</dbReference>
<dbReference type="PANTHER" id="PTHR37423:SF5">
    <property type="entry name" value="SOLUBLE LYTIC MUREIN TRANSGLYCOSYLASE"/>
    <property type="match status" value="1"/>
</dbReference>
<keyword evidence="7" id="KW-1185">Reference proteome</keyword>
<dbReference type="Gene3D" id="1.10.530.10">
    <property type="match status" value="1"/>
</dbReference>
<dbReference type="Gene3D" id="1.25.20.10">
    <property type="entry name" value="Bacterial muramidases"/>
    <property type="match status" value="1"/>
</dbReference>
<dbReference type="PROSITE" id="PS00922">
    <property type="entry name" value="TRANSGLYCOSYLASE"/>
    <property type="match status" value="1"/>
</dbReference>
<dbReference type="GO" id="GO:0042597">
    <property type="term" value="C:periplasmic space"/>
    <property type="evidence" value="ECO:0007669"/>
    <property type="project" value="InterPro"/>
</dbReference>
<dbReference type="SUPFAM" id="SSF53955">
    <property type="entry name" value="Lysozyme-like"/>
    <property type="match status" value="1"/>
</dbReference>
<dbReference type="Gene3D" id="1.10.1240.20">
    <property type="entry name" value="Lytic transglycosylase, superhelical linker domain"/>
    <property type="match status" value="1"/>
</dbReference>
<feature type="chain" id="PRO_5001776822" evidence="3">
    <location>
        <begin position="19"/>
        <end position="642"/>
    </location>
</feature>
<name>A0A084IRK8_SALHC</name>
<dbReference type="InterPro" id="IPR008258">
    <property type="entry name" value="Transglycosylase_SLT_dom_1"/>
</dbReference>
<comment type="caution">
    <text evidence="6">The sequence shown here is derived from an EMBL/GenBank/DDBJ whole genome shotgun (WGS) entry which is preliminary data.</text>
</comment>
<reference evidence="6 7" key="1">
    <citation type="submission" date="2013-03" db="EMBL/GenBank/DDBJ databases">
        <title>Salinisphaera hydrothermalis C41B8 Genome Sequencing.</title>
        <authorList>
            <person name="Li C."/>
            <person name="Lai Q."/>
            <person name="Shao Z."/>
        </authorList>
    </citation>
    <scope>NUCLEOTIDE SEQUENCE [LARGE SCALE GENOMIC DNA]</scope>
    <source>
        <strain evidence="6 7">C41B8</strain>
    </source>
</reference>
<dbReference type="InterPro" id="IPR000189">
    <property type="entry name" value="Transglyc_AS"/>
</dbReference>
<evidence type="ECO:0000313" key="7">
    <source>
        <dbReference type="Proteomes" id="UP000028302"/>
    </source>
</evidence>
<dbReference type="EMBL" id="APNK01000001">
    <property type="protein sequence ID" value="KEZ79342.1"/>
    <property type="molecule type" value="Genomic_DNA"/>
</dbReference>
<dbReference type="Pfam" id="PF01464">
    <property type="entry name" value="SLT"/>
    <property type="match status" value="1"/>
</dbReference>
<dbReference type="GO" id="GO:0008933">
    <property type="term" value="F:peptidoglycan lytic transglycosylase activity"/>
    <property type="evidence" value="ECO:0007669"/>
    <property type="project" value="InterPro"/>
</dbReference>
<evidence type="ECO:0000313" key="6">
    <source>
        <dbReference type="EMBL" id="KEZ79342.1"/>
    </source>
</evidence>
<organism evidence="6 7">
    <name type="scientific">Salinisphaera hydrothermalis (strain C41B8)</name>
    <dbReference type="NCBI Taxonomy" id="1304275"/>
    <lineage>
        <taxon>Bacteria</taxon>
        <taxon>Pseudomonadati</taxon>
        <taxon>Pseudomonadota</taxon>
        <taxon>Gammaproteobacteria</taxon>
        <taxon>Salinisphaerales</taxon>
        <taxon>Salinisphaeraceae</taxon>
        <taxon>Salinisphaera</taxon>
    </lineage>
</organism>
<gene>
    <name evidence="6" type="ORF">C41B8_01295</name>
</gene>
<dbReference type="Proteomes" id="UP000028302">
    <property type="component" value="Unassembled WGS sequence"/>
</dbReference>
<dbReference type="PANTHER" id="PTHR37423">
    <property type="entry name" value="SOLUBLE LYTIC MUREIN TRANSGLYCOSYLASE-RELATED"/>
    <property type="match status" value="1"/>
</dbReference>
<dbReference type="InterPro" id="IPR012289">
    <property type="entry name" value="Lytic_TGlycosylase_superhlx_L"/>
</dbReference>
<evidence type="ECO:0000259" key="5">
    <source>
        <dbReference type="Pfam" id="PF14718"/>
    </source>
</evidence>
<dbReference type="InterPro" id="IPR008939">
    <property type="entry name" value="Lytic_TGlycosylase_superhlx_U"/>
</dbReference>
<evidence type="ECO:0000256" key="1">
    <source>
        <dbReference type="ARBA" id="ARBA00007734"/>
    </source>
</evidence>
<evidence type="ECO:0000256" key="3">
    <source>
        <dbReference type="SAM" id="SignalP"/>
    </source>
</evidence>
<dbReference type="AlphaFoldDB" id="A0A084IRK8"/>
<dbReference type="CDD" id="cd13401">
    <property type="entry name" value="Slt70-like"/>
    <property type="match status" value="1"/>
</dbReference>
<dbReference type="Pfam" id="PF14718">
    <property type="entry name" value="SLT_L"/>
    <property type="match status" value="1"/>
</dbReference>
<feature type="domain" description="Lytic transglycosylase superhelical linker" evidence="5">
    <location>
        <begin position="396"/>
        <end position="462"/>
    </location>
</feature>
<feature type="signal peptide" evidence="3">
    <location>
        <begin position="1"/>
        <end position="18"/>
    </location>
</feature>
<protein>
    <submittedName>
        <fullName evidence="6">Lytic transglycosylase, catalytic</fullName>
    </submittedName>
</protein>
<sequence length="642" mass="71232">MRALSIAAALAFAGLAHAATSDATRSEFLDALSAARHGNLASKSAEVADLRNYPLYSYLEAAQLRAELRTNAGSALDTRISNFIAAHPELPPAQRLRHAWIANLADRGEWQQVIDQTRDSDGTAAQCRAVHAAIELGRTPVNRAIDLYTVGKSQPSACDTVFAWLENTGRLTAPVIRKRAHAAILNDQYGLARYLARQMPTADTATIDRWLDVAETPSHLANAPAGLDPAIAVYAFKRLALRDVDTAAGLIKPLVSRLGLDADERYQMRRYVALLYAEDHRPEALLWFARIDHSRMAGDEHALGWEIRAAVYQQRWPLVLDAINSLPPKTASDEEWQYWKARALAQTGHKPQAQTIYAQLAAHRSYHGYLAADAIGQSYSFNEQPVPNNPAALARVEAHPALARAHELHELGMNSYAYLEWKNLIAHLNSAELAQAAKLAYQWQWYARAITTLAKADYWDDLDIRYPTPFAADVRQAASRNGLDPAYVFAIMRTESLFQPTVRSPVGAHGLMQLMPGTADHLARAMGQPAPSVHDLNDPATNISFGARYLHDMMADWSGNIALATASYNAGPRKIVQWLPDAKMPADIWIANIPYTETRHYVQRAMSHMTVFEHRLSESVVPLDKRIDDVKSSYPDDTQTTF</sequence>
<evidence type="ECO:0000259" key="4">
    <source>
        <dbReference type="Pfam" id="PF01464"/>
    </source>
</evidence>
<proteinExistence type="inferred from homology"/>
<dbReference type="InterPro" id="IPR037061">
    <property type="entry name" value="Lytic_TGlycoase_superhlx_L_sf"/>
</dbReference>
<dbReference type="SUPFAM" id="SSF48435">
    <property type="entry name" value="Bacterial muramidases"/>
    <property type="match status" value="1"/>
</dbReference>
<dbReference type="InterPro" id="IPR023346">
    <property type="entry name" value="Lysozyme-like_dom_sf"/>
</dbReference>
<accession>A0A084IRK8</accession>
<dbReference type="PATRIC" id="fig|1304275.5.peg.261"/>
<dbReference type="GO" id="GO:0016020">
    <property type="term" value="C:membrane"/>
    <property type="evidence" value="ECO:0007669"/>
    <property type="project" value="InterPro"/>
</dbReference>
<dbReference type="GO" id="GO:0000270">
    <property type="term" value="P:peptidoglycan metabolic process"/>
    <property type="evidence" value="ECO:0007669"/>
    <property type="project" value="InterPro"/>
</dbReference>
<dbReference type="RefSeq" id="WP_156962364.1">
    <property type="nucleotide sequence ID" value="NZ_APNK01000001.1"/>
</dbReference>
<comment type="similarity">
    <text evidence="1">Belongs to the transglycosylase Slt family.</text>
</comment>
<evidence type="ECO:0000256" key="2">
    <source>
        <dbReference type="ARBA" id="ARBA00022729"/>
    </source>
</evidence>
<feature type="domain" description="Transglycosylase SLT" evidence="4">
    <location>
        <begin position="475"/>
        <end position="582"/>
    </location>
</feature>
<keyword evidence="2 3" id="KW-0732">Signal</keyword>